<dbReference type="Gene3D" id="3.40.630.70">
    <property type="entry name" value="Leucyl/phenylalanyl-tRNA-protein transferase, C-terminal domain"/>
    <property type="match status" value="1"/>
</dbReference>
<dbReference type="HAMAP" id="MF_00688">
    <property type="entry name" value="Leu_Phe_trans"/>
    <property type="match status" value="1"/>
</dbReference>
<gene>
    <name evidence="4 5" type="primary">aat</name>
    <name evidence="5" type="ORF">BN948_01810</name>
</gene>
<evidence type="ECO:0000256" key="3">
    <source>
        <dbReference type="ARBA" id="ARBA00023315"/>
    </source>
</evidence>
<dbReference type="NCBIfam" id="TIGR00667">
    <property type="entry name" value="aat"/>
    <property type="match status" value="1"/>
</dbReference>
<dbReference type="InterPro" id="IPR016181">
    <property type="entry name" value="Acyl_CoA_acyltransferase"/>
</dbReference>
<dbReference type="RefSeq" id="WP_009516318.1">
    <property type="nucleotide sequence ID" value="NZ_CCAE010000010.1"/>
</dbReference>
<keyword evidence="1 4" id="KW-0963">Cytoplasm</keyword>
<comment type="similarity">
    <text evidence="4">Belongs to the L/F-transferase family.</text>
</comment>
<evidence type="ECO:0000256" key="1">
    <source>
        <dbReference type="ARBA" id="ARBA00022490"/>
    </source>
</evidence>
<keyword evidence="3 4" id="KW-0012">Acyltransferase</keyword>
<dbReference type="GO" id="GO:0008914">
    <property type="term" value="F:leucyl-tRNA--protein transferase activity"/>
    <property type="evidence" value="ECO:0007669"/>
    <property type="project" value="UniProtKB-UniRule"/>
</dbReference>
<comment type="subcellular location">
    <subcellularLocation>
        <location evidence="4">Cytoplasm</location>
    </subcellularLocation>
</comment>
<name>A0A1L1PBL8_HYDIT</name>
<evidence type="ECO:0000256" key="2">
    <source>
        <dbReference type="ARBA" id="ARBA00022679"/>
    </source>
</evidence>
<dbReference type="Gene3D" id="3.30.70.3550">
    <property type="entry name" value="Leucyl/phenylalanyl-tRNA-protein transferase, N-terminal domain"/>
    <property type="match status" value="1"/>
</dbReference>
<dbReference type="PANTHER" id="PTHR30098:SF2">
    <property type="entry name" value="LEUCYL_PHENYLALANYL-TRNA--PROTEIN TRANSFERASE"/>
    <property type="match status" value="1"/>
</dbReference>
<dbReference type="Proteomes" id="UP000028878">
    <property type="component" value="Unassembled WGS sequence"/>
</dbReference>
<reference evidence="6" key="1">
    <citation type="submission" date="2014-02" db="EMBL/GenBank/DDBJ databases">
        <authorList>
            <person name="Gan H."/>
        </authorList>
    </citation>
    <scope>NUCLEOTIDE SEQUENCE [LARGE SCALE GENOMIC DNA]</scope>
    <source>
        <strain evidence="6">S1</strain>
    </source>
</reference>
<dbReference type="Pfam" id="PF03588">
    <property type="entry name" value="Leu_Phe_trans"/>
    <property type="match status" value="1"/>
</dbReference>
<comment type="catalytic activity">
    <reaction evidence="4">
        <text>N-terminal L-arginyl-[protein] + L-leucyl-tRNA(Leu) = N-terminal L-leucyl-L-arginyl-[protein] + tRNA(Leu) + H(+)</text>
        <dbReference type="Rhea" id="RHEA:50416"/>
        <dbReference type="Rhea" id="RHEA-COMP:9613"/>
        <dbReference type="Rhea" id="RHEA-COMP:9622"/>
        <dbReference type="Rhea" id="RHEA-COMP:12672"/>
        <dbReference type="Rhea" id="RHEA-COMP:12673"/>
        <dbReference type="ChEBI" id="CHEBI:15378"/>
        <dbReference type="ChEBI" id="CHEBI:64719"/>
        <dbReference type="ChEBI" id="CHEBI:78442"/>
        <dbReference type="ChEBI" id="CHEBI:78494"/>
        <dbReference type="ChEBI" id="CHEBI:133044"/>
        <dbReference type="EC" id="2.3.2.6"/>
    </reaction>
</comment>
<dbReference type="GO" id="GO:0005737">
    <property type="term" value="C:cytoplasm"/>
    <property type="evidence" value="ECO:0007669"/>
    <property type="project" value="UniProtKB-SubCell"/>
</dbReference>
<dbReference type="AlphaFoldDB" id="A0A1L1PBL8"/>
<sequence>MTQTPPTRPLPWLEPGEAFPPVEQAWGAHDPAPGLLAAGGVLDVPSLVAAYSHGIFPWYSSGQPILWWSTDPRMVLFPREFRLHRSLRKTLQKQLLEQRLELRIDHDFERVIQACAQTSRHGQSGTWILPAMVQAYTRLHRAGMAHSVETWIDGELAGGLYLVNVGAMVFGESMFSRRSDASKIALAGLMALCRHHGITLVDCQQDTAHLASLGGRLMPREDFVRHVRLALLQPAPRWEFRPVYWRELLPIGDERA</sequence>
<comment type="catalytic activity">
    <reaction evidence="4">
        <text>L-phenylalanyl-tRNA(Phe) + an N-terminal L-alpha-aminoacyl-[protein] = an N-terminal L-phenylalanyl-L-alpha-aminoacyl-[protein] + tRNA(Phe)</text>
        <dbReference type="Rhea" id="RHEA:43632"/>
        <dbReference type="Rhea" id="RHEA-COMP:9668"/>
        <dbReference type="Rhea" id="RHEA-COMP:9699"/>
        <dbReference type="Rhea" id="RHEA-COMP:10636"/>
        <dbReference type="Rhea" id="RHEA-COMP:10637"/>
        <dbReference type="ChEBI" id="CHEBI:78442"/>
        <dbReference type="ChEBI" id="CHEBI:78531"/>
        <dbReference type="ChEBI" id="CHEBI:78597"/>
        <dbReference type="ChEBI" id="CHEBI:83561"/>
        <dbReference type="EC" id="2.3.2.6"/>
    </reaction>
</comment>
<dbReference type="SUPFAM" id="SSF55729">
    <property type="entry name" value="Acyl-CoA N-acyltransferases (Nat)"/>
    <property type="match status" value="1"/>
</dbReference>
<evidence type="ECO:0000256" key="4">
    <source>
        <dbReference type="HAMAP-Rule" id="MF_00688"/>
    </source>
</evidence>
<dbReference type="InterPro" id="IPR042203">
    <property type="entry name" value="Leu/Phe-tRNA_Trfase_C"/>
</dbReference>
<dbReference type="PANTHER" id="PTHR30098">
    <property type="entry name" value="LEUCYL/PHENYLALANYL-TRNA--PROTEIN TRANSFERASE"/>
    <property type="match status" value="1"/>
</dbReference>
<proteinExistence type="inferred from homology"/>
<comment type="function">
    <text evidence="4">Functions in the N-end rule pathway of protein degradation where it conjugates Leu, Phe and, less efficiently, Met from aminoacyl-tRNAs to the N-termini of proteins containing an N-terminal arginine or lysine.</text>
</comment>
<protein>
    <recommendedName>
        <fullName evidence="4">Leucyl/phenylalanyl-tRNA--protein transferase</fullName>
        <ecNumber evidence="4">2.3.2.6</ecNumber>
    </recommendedName>
    <alternativeName>
        <fullName evidence="4">L/F-transferase</fullName>
    </alternativeName>
    <alternativeName>
        <fullName evidence="4">Leucyltransferase</fullName>
    </alternativeName>
    <alternativeName>
        <fullName evidence="4">Phenyalanyltransferase</fullName>
    </alternativeName>
</protein>
<keyword evidence="2 4" id="KW-0808">Transferase</keyword>
<dbReference type="InterPro" id="IPR004616">
    <property type="entry name" value="Leu/Phe-tRNA_Trfase"/>
</dbReference>
<organism evidence="5 6">
    <name type="scientific">Hydrogenophaga intermedia</name>
    <dbReference type="NCBI Taxonomy" id="65786"/>
    <lineage>
        <taxon>Bacteria</taxon>
        <taxon>Pseudomonadati</taxon>
        <taxon>Pseudomonadota</taxon>
        <taxon>Betaproteobacteria</taxon>
        <taxon>Burkholderiales</taxon>
        <taxon>Comamonadaceae</taxon>
        <taxon>Hydrogenophaga</taxon>
    </lineage>
</organism>
<dbReference type="InterPro" id="IPR042221">
    <property type="entry name" value="Leu/Phe-tRNA_Trfase_N"/>
</dbReference>
<dbReference type="GO" id="GO:0030163">
    <property type="term" value="P:protein catabolic process"/>
    <property type="evidence" value="ECO:0007669"/>
    <property type="project" value="UniProtKB-UniRule"/>
</dbReference>
<keyword evidence="6" id="KW-1185">Reference proteome</keyword>
<dbReference type="EC" id="2.3.2.6" evidence="4"/>
<accession>A0A1L1PBL8</accession>
<evidence type="ECO:0000313" key="6">
    <source>
        <dbReference type="Proteomes" id="UP000028878"/>
    </source>
</evidence>
<evidence type="ECO:0000313" key="5">
    <source>
        <dbReference type="EMBL" id="CDN87388.1"/>
    </source>
</evidence>
<comment type="catalytic activity">
    <reaction evidence="4">
        <text>N-terminal L-lysyl-[protein] + L-leucyl-tRNA(Leu) = N-terminal L-leucyl-L-lysyl-[protein] + tRNA(Leu) + H(+)</text>
        <dbReference type="Rhea" id="RHEA:12340"/>
        <dbReference type="Rhea" id="RHEA-COMP:9613"/>
        <dbReference type="Rhea" id="RHEA-COMP:9622"/>
        <dbReference type="Rhea" id="RHEA-COMP:12670"/>
        <dbReference type="Rhea" id="RHEA-COMP:12671"/>
        <dbReference type="ChEBI" id="CHEBI:15378"/>
        <dbReference type="ChEBI" id="CHEBI:65249"/>
        <dbReference type="ChEBI" id="CHEBI:78442"/>
        <dbReference type="ChEBI" id="CHEBI:78494"/>
        <dbReference type="ChEBI" id="CHEBI:133043"/>
        <dbReference type="EC" id="2.3.2.6"/>
    </reaction>
</comment>
<reference evidence="6" key="2">
    <citation type="submission" date="2014-11" db="EMBL/GenBank/DDBJ databases">
        <title>Draft genome sequence of Hydrogenophaga intermedia S1.</title>
        <authorList>
            <person name="Gan H.M."/>
            <person name="Chew T.H."/>
            <person name="Stolz A."/>
        </authorList>
    </citation>
    <scope>NUCLEOTIDE SEQUENCE [LARGE SCALE GENOMIC DNA]</scope>
    <source>
        <strain evidence="6">S1</strain>
    </source>
</reference>
<dbReference type="EMBL" id="CCAE010000010">
    <property type="protein sequence ID" value="CDN87388.1"/>
    <property type="molecule type" value="Genomic_DNA"/>
</dbReference>